<dbReference type="RefSeq" id="XP_060295996.1">
    <property type="nucleotide sequence ID" value="XM_060441915.1"/>
</dbReference>
<sequence>MEIARWEGMMWSTGRVLHVTAKKSPHSSLQPLRRAGEGEGRRQRGLIEPSKRPSVRRPQNSSQLADGIALLIDSARLRIDRVWQPASFSGAGEGQPRVQFGFGGWGGFFSIARTAQTAFWCGRLWEGAAGWPGQVFGRCLCRATAVCWLPVWPPIFGADAMGLFALMPCAVAFIRRRGEREASSHNPSGPVDLSPKLNSNPIIPAFAGDSFFKHTCSSSPSCAATVGPGPARADATVSTPCARPRGKPTRRWAQPCPCSDSLAPSAGSALGNAGAWTSSGHGNTGEVL</sequence>
<feature type="region of interest" description="Disordered" evidence="1">
    <location>
        <begin position="21"/>
        <end position="61"/>
    </location>
</feature>
<dbReference type="AlphaFoldDB" id="A0AA40AJU7"/>
<organism evidence="2 3">
    <name type="scientific">Lasiosphaeria miniovina</name>
    <dbReference type="NCBI Taxonomy" id="1954250"/>
    <lineage>
        <taxon>Eukaryota</taxon>
        <taxon>Fungi</taxon>
        <taxon>Dikarya</taxon>
        <taxon>Ascomycota</taxon>
        <taxon>Pezizomycotina</taxon>
        <taxon>Sordariomycetes</taxon>
        <taxon>Sordariomycetidae</taxon>
        <taxon>Sordariales</taxon>
        <taxon>Lasiosphaeriaceae</taxon>
        <taxon>Lasiosphaeria</taxon>
    </lineage>
</organism>
<feature type="region of interest" description="Disordered" evidence="1">
    <location>
        <begin position="228"/>
        <end position="256"/>
    </location>
</feature>
<proteinExistence type="predicted"/>
<gene>
    <name evidence="2" type="ORF">B0T26DRAFT_709018</name>
</gene>
<accession>A0AA40AJU7</accession>
<comment type="caution">
    <text evidence="2">The sequence shown here is derived from an EMBL/GenBank/DDBJ whole genome shotgun (WGS) entry which is preliminary data.</text>
</comment>
<reference evidence="2" key="1">
    <citation type="submission" date="2023-06" db="EMBL/GenBank/DDBJ databases">
        <title>Genome-scale phylogeny and comparative genomics of the fungal order Sordariales.</title>
        <authorList>
            <consortium name="Lawrence Berkeley National Laboratory"/>
            <person name="Hensen N."/>
            <person name="Bonometti L."/>
            <person name="Westerberg I."/>
            <person name="Brannstrom I.O."/>
            <person name="Guillou S."/>
            <person name="Cros-Aarteil S."/>
            <person name="Calhoun S."/>
            <person name="Haridas S."/>
            <person name="Kuo A."/>
            <person name="Mondo S."/>
            <person name="Pangilinan J."/>
            <person name="Riley R."/>
            <person name="LaButti K."/>
            <person name="Andreopoulos B."/>
            <person name="Lipzen A."/>
            <person name="Chen C."/>
            <person name="Yanf M."/>
            <person name="Daum C."/>
            <person name="Ng V."/>
            <person name="Clum A."/>
            <person name="Steindorff A."/>
            <person name="Ohm R."/>
            <person name="Martin F."/>
            <person name="Silar P."/>
            <person name="Natvig D."/>
            <person name="Lalanne C."/>
            <person name="Gautier V."/>
            <person name="Ament-velasquez S.L."/>
            <person name="Kruys A."/>
            <person name="Hutchinson M.I."/>
            <person name="Powell A.J."/>
            <person name="Barry K."/>
            <person name="Miller A.N."/>
            <person name="Grigoriev I.V."/>
            <person name="Debuchy R."/>
            <person name="Gladieux P."/>
            <person name="Thoren M.H."/>
            <person name="Johannesson H."/>
        </authorList>
    </citation>
    <scope>NUCLEOTIDE SEQUENCE</scope>
    <source>
        <strain evidence="2">SMH2392-1A</strain>
    </source>
</reference>
<evidence type="ECO:0000313" key="3">
    <source>
        <dbReference type="Proteomes" id="UP001172101"/>
    </source>
</evidence>
<evidence type="ECO:0000256" key="1">
    <source>
        <dbReference type="SAM" id="MobiDB-lite"/>
    </source>
</evidence>
<dbReference type="Proteomes" id="UP001172101">
    <property type="component" value="Unassembled WGS sequence"/>
</dbReference>
<evidence type="ECO:0000313" key="2">
    <source>
        <dbReference type="EMBL" id="KAK0717203.1"/>
    </source>
</evidence>
<name>A0AA40AJU7_9PEZI</name>
<protein>
    <submittedName>
        <fullName evidence="2">Uncharacterized protein</fullName>
    </submittedName>
</protein>
<dbReference type="EMBL" id="JAUIRO010000004">
    <property type="protein sequence ID" value="KAK0717203.1"/>
    <property type="molecule type" value="Genomic_DNA"/>
</dbReference>
<dbReference type="GeneID" id="85325185"/>
<keyword evidence="3" id="KW-1185">Reference proteome</keyword>